<dbReference type="InterPro" id="IPR000731">
    <property type="entry name" value="SSD"/>
</dbReference>
<keyword evidence="9" id="KW-1185">Reference proteome</keyword>
<feature type="domain" description="SSD" evidence="7">
    <location>
        <begin position="247"/>
        <end position="372"/>
    </location>
</feature>
<dbReference type="PANTHER" id="PTHR33406:SF12">
    <property type="entry name" value="BLR2997 PROTEIN"/>
    <property type="match status" value="1"/>
</dbReference>
<feature type="transmembrane region" description="Helical" evidence="6">
    <location>
        <begin position="350"/>
        <end position="375"/>
    </location>
</feature>
<evidence type="ECO:0000256" key="1">
    <source>
        <dbReference type="ARBA" id="ARBA00004651"/>
    </source>
</evidence>
<accession>A0ABY1HI04</accession>
<evidence type="ECO:0000256" key="4">
    <source>
        <dbReference type="ARBA" id="ARBA00022989"/>
    </source>
</evidence>
<dbReference type="InterPro" id="IPR004869">
    <property type="entry name" value="MMPL_dom"/>
</dbReference>
<dbReference type="InterPro" id="IPR050545">
    <property type="entry name" value="Mycobact_MmpL"/>
</dbReference>
<feature type="transmembrane region" description="Helical" evidence="6">
    <location>
        <begin position="655"/>
        <end position="676"/>
    </location>
</feature>
<dbReference type="EMBL" id="FPLJ01000069">
    <property type="protein sequence ID" value="SGY95992.1"/>
    <property type="molecule type" value="Genomic_DNA"/>
</dbReference>
<evidence type="ECO:0000313" key="9">
    <source>
        <dbReference type="Proteomes" id="UP000182660"/>
    </source>
</evidence>
<evidence type="ECO:0000259" key="7">
    <source>
        <dbReference type="PROSITE" id="PS50156"/>
    </source>
</evidence>
<organism evidence="8 9">
    <name type="scientific">Moritella viscosa</name>
    <dbReference type="NCBI Taxonomy" id="80854"/>
    <lineage>
        <taxon>Bacteria</taxon>
        <taxon>Pseudomonadati</taxon>
        <taxon>Pseudomonadota</taxon>
        <taxon>Gammaproteobacteria</taxon>
        <taxon>Alteromonadales</taxon>
        <taxon>Moritellaceae</taxon>
        <taxon>Moritella</taxon>
    </lineage>
</organism>
<feature type="transmembrane region" description="Helical" evidence="6">
    <location>
        <begin position="12"/>
        <end position="31"/>
    </location>
</feature>
<dbReference type="Proteomes" id="UP000182660">
    <property type="component" value="Unassembled WGS sequence"/>
</dbReference>
<protein>
    <recommendedName>
        <fullName evidence="7">SSD domain-containing protein</fullName>
    </recommendedName>
</protein>
<feature type="transmembrane region" description="Helical" evidence="6">
    <location>
        <begin position="247"/>
        <end position="269"/>
    </location>
</feature>
<feature type="transmembrane region" description="Helical" evidence="6">
    <location>
        <begin position="221"/>
        <end position="240"/>
    </location>
</feature>
<evidence type="ECO:0000313" key="8">
    <source>
        <dbReference type="EMBL" id="SGY95992.1"/>
    </source>
</evidence>
<evidence type="ECO:0000256" key="3">
    <source>
        <dbReference type="ARBA" id="ARBA00022692"/>
    </source>
</evidence>
<evidence type="ECO:0000256" key="2">
    <source>
        <dbReference type="ARBA" id="ARBA00022475"/>
    </source>
</evidence>
<feature type="transmembrane region" description="Helical" evidence="6">
    <location>
        <begin position="319"/>
        <end position="338"/>
    </location>
</feature>
<keyword evidence="2" id="KW-1003">Cell membrane</keyword>
<feature type="transmembrane region" description="Helical" evidence="6">
    <location>
        <begin position="704"/>
        <end position="724"/>
    </location>
</feature>
<dbReference type="RefSeq" id="WP_075472809.1">
    <property type="nucleotide sequence ID" value="NZ_CAWQZC010000029.1"/>
</dbReference>
<feature type="transmembrane region" description="Helical" evidence="6">
    <location>
        <begin position="401"/>
        <end position="418"/>
    </location>
</feature>
<keyword evidence="3 6" id="KW-0812">Transmembrane</keyword>
<feature type="transmembrane region" description="Helical" evidence="6">
    <location>
        <begin position="730"/>
        <end position="749"/>
    </location>
</feature>
<feature type="transmembrane region" description="Helical" evidence="6">
    <location>
        <begin position="629"/>
        <end position="649"/>
    </location>
</feature>
<comment type="subcellular location">
    <subcellularLocation>
        <location evidence="1">Cell membrane</location>
        <topology evidence="1">Multi-pass membrane protein</topology>
    </subcellularLocation>
</comment>
<dbReference type="PROSITE" id="PS50156">
    <property type="entry name" value="SSD"/>
    <property type="match status" value="1"/>
</dbReference>
<dbReference type="Gene3D" id="1.20.1640.10">
    <property type="entry name" value="Multidrug efflux transporter AcrB transmembrane domain"/>
    <property type="match status" value="2"/>
</dbReference>
<name>A0ABY1HI04_9GAMM</name>
<proteinExistence type="predicted"/>
<dbReference type="GeneID" id="61296937"/>
<evidence type="ECO:0000256" key="5">
    <source>
        <dbReference type="ARBA" id="ARBA00023136"/>
    </source>
</evidence>
<keyword evidence="5 6" id="KW-0472">Membrane</keyword>
<feature type="transmembrane region" description="Helical" evidence="6">
    <location>
        <begin position="281"/>
        <end position="299"/>
    </location>
</feature>
<dbReference type="SUPFAM" id="SSF82866">
    <property type="entry name" value="Multidrug efflux transporter AcrB transmembrane domain"/>
    <property type="match status" value="2"/>
</dbReference>
<comment type="caution">
    <text evidence="8">The sequence shown here is derived from an EMBL/GenBank/DDBJ whole genome shotgun (WGS) entry which is preliminary data.</text>
</comment>
<evidence type="ECO:0000256" key="6">
    <source>
        <dbReference type="SAM" id="Phobius"/>
    </source>
</evidence>
<dbReference type="Pfam" id="PF03176">
    <property type="entry name" value="MMPL"/>
    <property type="match status" value="2"/>
</dbReference>
<dbReference type="PANTHER" id="PTHR33406">
    <property type="entry name" value="MEMBRANE PROTEIN MJ1562-RELATED"/>
    <property type="match status" value="1"/>
</dbReference>
<gene>
    <name evidence="8" type="ORF">MT2528_3103</name>
</gene>
<keyword evidence="4 6" id="KW-1133">Transmembrane helix</keyword>
<sequence length="786" mass="86777">MKNKLYGLINEHPFRVIIMCLIFVVLAAGGAQNLVFKNDYRIYFGEDNPQRTAFESMQKVYSKSDNVSFVVVPKGKDVLTRAHLEALTSLTKQSWQIPYSTRVDSITNFQYSYAEEDDLIVTDLVTDPENLSQADLERIEKVALNDPLLVNKIISKAGHVSVVNVTVQLPGIDPILEVPEVAASVRAIKAQFIAKYPDSEVYLSGVVMMNNAFGEAAMNDSATLTPLMFLVVILAIGLLLKTISGTIATVLVIFMSIVTTMGIAGWTGFYLSGPLSSAPTMILTLAVADCIHILASMFYEMRQGVNKRLAIQKSLALNLKPIFLTSVTTAIGFLSMNFSDSPPYRDLGNLVAMGVMFAFIFSMTIFPALLTVLPIRTKVSKDNKGNSISMLTEFVINKRKLLLPVMSIIILVFAAFIPKNELNDDFVKYFDESVPYRAATDFTQENLSGMTVLEMSINTGIASGINNPDYLNKLSDFTDWLRELPETDHVNTLTDILKRLNQNMHAEDTAWYKLPNSQELSAQYLLLYEMSLPYGLDLNNQLNVDKSSSKIVATFKNLTSNEMVRLEQDINTWFELNAPAYDVDIASPSLMFAHIGKRSINSMLIGTVVALLLISLLLGVVLKSWRFGVLSLLPNLAPAAVAFGIWGLYDGQIGLGLSVVMGMTLGIVVDDTVHFLSKYLHARRDLNTDSSTAVHYAFDHVGRALCVTTFVLIAGFLVLAQSSFKLNSDMGMLTAITIFIALVIDFFFLPPLLMLLDRTGANALLNGNAENIKPTNKNIPALDYQP</sequence>
<feature type="transmembrane region" description="Helical" evidence="6">
    <location>
        <begin position="603"/>
        <end position="622"/>
    </location>
</feature>
<reference evidence="8 9" key="1">
    <citation type="submission" date="2016-11" db="EMBL/GenBank/DDBJ databases">
        <authorList>
            <person name="Klemetsen T."/>
        </authorList>
    </citation>
    <scope>NUCLEOTIDE SEQUENCE [LARGE SCALE GENOMIC DNA]</scope>
    <source>
        <strain evidence="8">MT 2528</strain>
    </source>
</reference>